<comment type="caution">
    <text evidence="3">The sequence shown here is derived from an EMBL/GenBank/DDBJ whole genome shotgun (WGS) entry which is preliminary data.</text>
</comment>
<feature type="transmembrane region" description="Helical" evidence="2">
    <location>
        <begin position="455"/>
        <end position="478"/>
    </location>
</feature>
<dbReference type="Proteomes" id="UP000732298">
    <property type="component" value="Unassembled WGS sequence"/>
</dbReference>
<sequence length="516" mass="55930">MIVLAIPFAFTQEQQCELAHPTFGTIGCEKTGKWIDIGKQLQSSTTDSTVQFNCTSNCELQNKTDIRDPNGNGLGSSDKFCGGIGEWLDIQILKNGQKVWSRGLNSEPPFALIKFSSGDTFEIKMKCSWIGGSRPVNAPSTVHPVEEEIVLYDYGVDKAGKTFIAQTLGCVLNPEVQTFINSHKNPITEGQIPEKYQPKDTLVDSVTNMELGRTYGYFARWEPDPTDIGVVYDKTGQPSSFYCSGNPTNRILLSYSKITTNSGKCYYVPSTTVRTGVECCNDSDCRLKSNGQLLCDQGEFKCSDKKRCDSGIDCQVPGESDCSNKIQTAWSCNLAQPWYPSKGTCVKNETPVSCCSDNECGLNEYCDRTNGCKARYILQECPYGSCCKEGGNYKTQNCGTGLQCCASEGSIVGNCKETCAPIVTSTESTKSGTDAQSTKLPNDTSSGGKSGTSTIIVAVIVVSFLIVLAIAAGGYFIYRNLQTNAKSPLATFACPKCNSVQKSTTKFCTSCGNKLK</sequence>
<reference evidence="3" key="1">
    <citation type="submission" date="2020-07" db="EMBL/GenBank/DDBJ databases">
        <title>Huge and variable diversity of episymbiotic CPR bacteria and DPANN archaea in groundwater ecosystems.</title>
        <authorList>
            <person name="He C.Y."/>
            <person name="Keren R."/>
            <person name="Whittaker M."/>
            <person name="Farag I.F."/>
            <person name="Doudna J."/>
            <person name="Cate J.H.D."/>
            <person name="Banfield J.F."/>
        </authorList>
    </citation>
    <scope>NUCLEOTIDE SEQUENCE</scope>
    <source>
        <strain evidence="3">NC_groundwater_1296_Ag_S-0.2um_52_80</strain>
    </source>
</reference>
<accession>A0A8T3YJA8</accession>
<dbReference type="AlphaFoldDB" id="A0A8T3YJA8"/>
<keyword evidence="2" id="KW-0472">Membrane</keyword>
<dbReference type="EMBL" id="JACQPB010000039">
    <property type="protein sequence ID" value="MBI4210604.1"/>
    <property type="molecule type" value="Genomic_DNA"/>
</dbReference>
<feature type="region of interest" description="Disordered" evidence="1">
    <location>
        <begin position="427"/>
        <end position="449"/>
    </location>
</feature>
<evidence type="ECO:0000256" key="2">
    <source>
        <dbReference type="SAM" id="Phobius"/>
    </source>
</evidence>
<name>A0A8T3YJA8_9ARCH</name>
<keyword evidence="2" id="KW-1133">Transmembrane helix</keyword>
<proteinExistence type="predicted"/>
<protein>
    <submittedName>
        <fullName evidence="3">Uncharacterized protein</fullName>
    </submittedName>
</protein>
<evidence type="ECO:0000256" key="1">
    <source>
        <dbReference type="SAM" id="MobiDB-lite"/>
    </source>
</evidence>
<evidence type="ECO:0000313" key="3">
    <source>
        <dbReference type="EMBL" id="MBI4210604.1"/>
    </source>
</evidence>
<gene>
    <name evidence="3" type="ORF">HY544_03815</name>
</gene>
<evidence type="ECO:0000313" key="4">
    <source>
        <dbReference type="Proteomes" id="UP000732298"/>
    </source>
</evidence>
<keyword evidence="2" id="KW-0812">Transmembrane</keyword>
<feature type="compositionally biased region" description="Polar residues" evidence="1">
    <location>
        <begin position="427"/>
        <end position="443"/>
    </location>
</feature>
<organism evidence="3 4">
    <name type="scientific">Candidatus Iainarchaeum sp</name>
    <dbReference type="NCBI Taxonomy" id="3101447"/>
    <lineage>
        <taxon>Archaea</taxon>
        <taxon>Candidatus Iainarchaeota</taxon>
        <taxon>Candidatus Iainarchaeia</taxon>
        <taxon>Candidatus Iainarchaeales</taxon>
        <taxon>Candidatus Iainarchaeaceae</taxon>
        <taxon>Candidatus Iainarchaeum</taxon>
    </lineage>
</organism>